<dbReference type="AlphaFoldDB" id="W2RGF4"/>
<accession>W2RGF4</accession>
<protein>
    <submittedName>
        <fullName evidence="1">Uncharacterized protein</fullName>
    </submittedName>
</protein>
<organism evidence="1 2">
    <name type="scientific">Phytophthora nicotianae (strain INRA-310)</name>
    <name type="common">Phytophthora parasitica</name>
    <dbReference type="NCBI Taxonomy" id="761204"/>
    <lineage>
        <taxon>Eukaryota</taxon>
        <taxon>Sar</taxon>
        <taxon>Stramenopiles</taxon>
        <taxon>Oomycota</taxon>
        <taxon>Peronosporomycetes</taxon>
        <taxon>Peronosporales</taxon>
        <taxon>Peronosporaceae</taxon>
        <taxon>Phytophthora</taxon>
    </lineage>
</organism>
<gene>
    <name evidence="1" type="ORF">PPTG_00785</name>
</gene>
<dbReference type="VEuPathDB" id="FungiDB:PPTG_00785"/>
<reference evidence="2" key="1">
    <citation type="submission" date="2011-12" db="EMBL/GenBank/DDBJ databases">
        <authorList>
            <consortium name="The Broad Institute Genome Sequencing Platform"/>
            <person name="Russ C."/>
            <person name="Tyler B."/>
            <person name="Panabieres F."/>
            <person name="Shan W."/>
            <person name="Tripathy S."/>
            <person name="Grunwald N."/>
            <person name="Machado M."/>
            <person name="Young S.K."/>
            <person name="Zeng Q."/>
            <person name="Gargeya S."/>
            <person name="Fitzgerald M."/>
            <person name="Haas B."/>
            <person name="Abouelleil A."/>
            <person name="Alvarado L."/>
            <person name="Arachchi H.M."/>
            <person name="Berlin A."/>
            <person name="Chapman S.B."/>
            <person name="Gearin G."/>
            <person name="Goldberg J."/>
            <person name="Griggs A."/>
            <person name="Gujja S."/>
            <person name="Hansen M."/>
            <person name="Heiman D."/>
            <person name="Howarth C."/>
            <person name="Larimer J."/>
            <person name="Lui A."/>
            <person name="MacDonald P.J.P."/>
            <person name="McCowen C."/>
            <person name="Montmayeur A."/>
            <person name="Murphy C."/>
            <person name="Neiman D."/>
            <person name="Pearson M."/>
            <person name="Priest M."/>
            <person name="Roberts A."/>
            <person name="Saif S."/>
            <person name="Shea T."/>
            <person name="Sisk P."/>
            <person name="Stolte C."/>
            <person name="Sykes S."/>
            <person name="Wortman J."/>
            <person name="Nusbaum C."/>
            <person name="Birren B."/>
        </authorList>
    </citation>
    <scope>NUCLEOTIDE SEQUENCE [LARGE SCALE GENOMIC DNA]</scope>
    <source>
        <strain evidence="2">INRA-310</strain>
    </source>
</reference>
<dbReference type="GeneID" id="20171131"/>
<dbReference type="Proteomes" id="UP000018817">
    <property type="component" value="Unassembled WGS sequence"/>
</dbReference>
<evidence type="ECO:0000313" key="1">
    <source>
        <dbReference type="EMBL" id="ETN24482.1"/>
    </source>
</evidence>
<sequence length="88" mass="10494">MDIVYTYPTWSRLRRHYKEELAFKNKCLVLPVFFENREYRVPLVVSDHTTFLQLQQIETLQIAMHDAMEDGPLLADAEYRTQYGLGRI</sequence>
<reference evidence="1 2" key="2">
    <citation type="submission" date="2013-11" db="EMBL/GenBank/DDBJ databases">
        <title>The Genome Sequence of Phytophthora parasitica INRA-310.</title>
        <authorList>
            <consortium name="The Broad Institute Genomics Platform"/>
            <person name="Russ C."/>
            <person name="Tyler B."/>
            <person name="Panabieres F."/>
            <person name="Shan W."/>
            <person name="Tripathy S."/>
            <person name="Grunwald N."/>
            <person name="Machado M."/>
            <person name="Johnson C.S."/>
            <person name="Arredondo F."/>
            <person name="Hong C."/>
            <person name="Coffey M."/>
            <person name="Young S.K."/>
            <person name="Zeng Q."/>
            <person name="Gargeya S."/>
            <person name="Fitzgerald M."/>
            <person name="Abouelleil A."/>
            <person name="Alvarado L."/>
            <person name="Chapman S.B."/>
            <person name="Gainer-Dewar J."/>
            <person name="Goldberg J."/>
            <person name="Griggs A."/>
            <person name="Gujja S."/>
            <person name="Hansen M."/>
            <person name="Howarth C."/>
            <person name="Imamovic A."/>
            <person name="Ireland A."/>
            <person name="Larimer J."/>
            <person name="McCowan C."/>
            <person name="Murphy C."/>
            <person name="Pearson M."/>
            <person name="Poon T.W."/>
            <person name="Priest M."/>
            <person name="Roberts A."/>
            <person name="Saif S."/>
            <person name="Shea T."/>
            <person name="Sykes S."/>
            <person name="Wortman J."/>
            <person name="Nusbaum C."/>
            <person name="Birren B."/>
        </authorList>
    </citation>
    <scope>NUCLEOTIDE SEQUENCE [LARGE SCALE GENOMIC DNA]</scope>
    <source>
        <strain evidence="1 2">INRA-310</strain>
    </source>
</reference>
<dbReference type="RefSeq" id="XP_008890545.1">
    <property type="nucleotide sequence ID" value="XM_008892297.1"/>
</dbReference>
<dbReference type="EMBL" id="KI669561">
    <property type="protein sequence ID" value="ETN24482.1"/>
    <property type="molecule type" value="Genomic_DNA"/>
</dbReference>
<name>W2RGF4_PHYN3</name>
<evidence type="ECO:0000313" key="2">
    <source>
        <dbReference type="Proteomes" id="UP000018817"/>
    </source>
</evidence>
<proteinExistence type="predicted"/>